<proteinExistence type="predicted"/>
<gene>
    <name evidence="6" type="ORF">ACFFNX_33645</name>
</gene>
<dbReference type="PROSITE" id="PS01117">
    <property type="entry name" value="HTH_MARR_1"/>
    <property type="match status" value="1"/>
</dbReference>
<comment type="caution">
    <text evidence="6">The sequence shown here is derived from an EMBL/GenBank/DDBJ whole genome shotgun (WGS) entry which is preliminary data.</text>
</comment>
<evidence type="ECO:0000313" key="7">
    <source>
        <dbReference type="Proteomes" id="UP001589627"/>
    </source>
</evidence>
<dbReference type="InterPro" id="IPR039422">
    <property type="entry name" value="MarR/SlyA-like"/>
</dbReference>
<dbReference type="PRINTS" id="PR00598">
    <property type="entry name" value="HTHMARR"/>
</dbReference>
<reference evidence="6 7" key="1">
    <citation type="submission" date="2024-09" db="EMBL/GenBank/DDBJ databases">
        <authorList>
            <person name="Sun Q."/>
            <person name="Mori K."/>
        </authorList>
    </citation>
    <scope>NUCLEOTIDE SEQUENCE [LARGE SCALE GENOMIC DNA]</scope>
    <source>
        <strain evidence="6 7">TBRC 0563</strain>
    </source>
</reference>
<sequence>MTIAADHETYDAVERELGVLLRRARALSVGMMREVHQGLDPAAYGLLLGLYERAPVRPSDLAAYFGVGKATMSRQLRALEDLGLVERRADPCDGRAHLLALTGEGRRRMDAVRVARRESFYALLDTWPEEDVRTLATMLGRFNRLAQENGTPVRPRPAGGEERSGSAHTGAVNGTHA</sequence>
<evidence type="ECO:0000259" key="5">
    <source>
        <dbReference type="PROSITE" id="PS50995"/>
    </source>
</evidence>
<dbReference type="PANTHER" id="PTHR33164:SF57">
    <property type="entry name" value="MARR-FAMILY TRANSCRIPTIONAL REGULATOR"/>
    <property type="match status" value="1"/>
</dbReference>
<evidence type="ECO:0000256" key="1">
    <source>
        <dbReference type="ARBA" id="ARBA00023015"/>
    </source>
</evidence>
<dbReference type="InterPro" id="IPR011991">
    <property type="entry name" value="ArsR-like_HTH"/>
</dbReference>
<dbReference type="PANTHER" id="PTHR33164">
    <property type="entry name" value="TRANSCRIPTIONAL REGULATOR, MARR FAMILY"/>
    <property type="match status" value="1"/>
</dbReference>
<dbReference type="Pfam" id="PF12802">
    <property type="entry name" value="MarR_2"/>
    <property type="match status" value="1"/>
</dbReference>
<organism evidence="6 7">
    <name type="scientific">Actinoallomurus acaciae</name>
    <dbReference type="NCBI Taxonomy" id="502577"/>
    <lineage>
        <taxon>Bacteria</taxon>
        <taxon>Bacillati</taxon>
        <taxon>Actinomycetota</taxon>
        <taxon>Actinomycetes</taxon>
        <taxon>Streptosporangiales</taxon>
        <taxon>Thermomonosporaceae</taxon>
        <taxon>Actinoallomurus</taxon>
    </lineage>
</organism>
<dbReference type="RefSeq" id="WP_378209908.1">
    <property type="nucleotide sequence ID" value="NZ_JBHLZP010000345.1"/>
</dbReference>
<keyword evidence="2" id="KW-0238">DNA-binding</keyword>
<dbReference type="SMART" id="SM00347">
    <property type="entry name" value="HTH_MARR"/>
    <property type="match status" value="1"/>
</dbReference>
<dbReference type="EMBL" id="JBHLZP010000345">
    <property type="protein sequence ID" value="MFB9837128.1"/>
    <property type="molecule type" value="Genomic_DNA"/>
</dbReference>
<accession>A0ABV5YQ06</accession>
<dbReference type="PROSITE" id="PS50995">
    <property type="entry name" value="HTH_MARR_2"/>
    <property type="match status" value="1"/>
</dbReference>
<dbReference type="InterPro" id="IPR001845">
    <property type="entry name" value="HTH_ArsR_DNA-bd_dom"/>
</dbReference>
<evidence type="ECO:0000256" key="2">
    <source>
        <dbReference type="ARBA" id="ARBA00023125"/>
    </source>
</evidence>
<feature type="region of interest" description="Disordered" evidence="4">
    <location>
        <begin position="146"/>
        <end position="177"/>
    </location>
</feature>
<evidence type="ECO:0000256" key="4">
    <source>
        <dbReference type="SAM" id="MobiDB-lite"/>
    </source>
</evidence>
<dbReference type="Proteomes" id="UP001589627">
    <property type="component" value="Unassembled WGS sequence"/>
</dbReference>
<dbReference type="InterPro" id="IPR000835">
    <property type="entry name" value="HTH_MarR-typ"/>
</dbReference>
<protein>
    <submittedName>
        <fullName evidence="6">MarR family winged helix-turn-helix transcriptional regulator</fullName>
    </submittedName>
</protein>
<dbReference type="SMART" id="SM00418">
    <property type="entry name" value="HTH_ARSR"/>
    <property type="match status" value="1"/>
</dbReference>
<keyword evidence="1" id="KW-0805">Transcription regulation</keyword>
<keyword evidence="3" id="KW-0804">Transcription</keyword>
<dbReference type="InterPro" id="IPR036390">
    <property type="entry name" value="WH_DNA-bd_sf"/>
</dbReference>
<keyword evidence="7" id="KW-1185">Reference proteome</keyword>
<dbReference type="CDD" id="cd00090">
    <property type="entry name" value="HTH_ARSR"/>
    <property type="match status" value="1"/>
</dbReference>
<evidence type="ECO:0000256" key="3">
    <source>
        <dbReference type="ARBA" id="ARBA00023163"/>
    </source>
</evidence>
<feature type="domain" description="HTH marR-type" evidence="5">
    <location>
        <begin position="10"/>
        <end position="144"/>
    </location>
</feature>
<dbReference type="InterPro" id="IPR023187">
    <property type="entry name" value="Tscrpt_reg_MarR-type_CS"/>
</dbReference>
<dbReference type="SUPFAM" id="SSF46785">
    <property type="entry name" value="Winged helix' DNA-binding domain"/>
    <property type="match status" value="1"/>
</dbReference>
<dbReference type="InterPro" id="IPR036388">
    <property type="entry name" value="WH-like_DNA-bd_sf"/>
</dbReference>
<dbReference type="Gene3D" id="1.10.10.10">
    <property type="entry name" value="Winged helix-like DNA-binding domain superfamily/Winged helix DNA-binding domain"/>
    <property type="match status" value="1"/>
</dbReference>
<evidence type="ECO:0000313" key="6">
    <source>
        <dbReference type="EMBL" id="MFB9837128.1"/>
    </source>
</evidence>
<name>A0ABV5YQ06_9ACTN</name>